<dbReference type="Proteomes" id="UP000775213">
    <property type="component" value="Unassembled WGS sequence"/>
</dbReference>
<protein>
    <submittedName>
        <fullName evidence="1">Uncharacterized protein</fullName>
    </submittedName>
</protein>
<proteinExistence type="predicted"/>
<reference evidence="1 2" key="1">
    <citation type="journal article" date="2021" name="Hortic Res">
        <title>Chromosome-scale assembly of the Dendrobium chrysotoxum genome enhances the understanding of orchid evolution.</title>
        <authorList>
            <person name="Zhang Y."/>
            <person name="Zhang G.Q."/>
            <person name="Zhang D."/>
            <person name="Liu X.D."/>
            <person name="Xu X.Y."/>
            <person name="Sun W.H."/>
            <person name="Yu X."/>
            <person name="Zhu X."/>
            <person name="Wang Z.W."/>
            <person name="Zhao X."/>
            <person name="Zhong W.Y."/>
            <person name="Chen H."/>
            <person name="Yin W.L."/>
            <person name="Huang T."/>
            <person name="Niu S.C."/>
            <person name="Liu Z.J."/>
        </authorList>
    </citation>
    <scope>NUCLEOTIDE SEQUENCE [LARGE SCALE GENOMIC DNA]</scope>
    <source>
        <strain evidence="1">Lindl</strain>
    </source>
</reference>
<organism evidence="1 2">
    <name type="scientific">Dendrobium chrysotoxum</name>
    <name type="common">Orchid</name>
    <dbReference type="NCBI Taxonomy" id="161865"/>
    <lineage>
        <taxon>Eukaryota</taxon>
        <taxon>Viridiplantae</taxon>
        <taxon>Streptophyta</taxon>
        <taxon>Embryophyta</taxon>
        <taxon>Tracheophyta</taxon>
        <taxon>Spermatophyta</taxon>
        <taxon>Magnoliopsida</taxon>
        <taxon>Liliopsida</taxon>
        <taxon>Asparagales</taxon>
        <taxon>Orchidaceae</taxon>
        <taxon>Epidendroideae</taxon>
        <taxon>Malaxideae</taxon>
        <taxon>Dendrobiinae</taxon>
        <taxon>Dendrobium</taxon>
    </lineage>
</organism>
<name>A0AAV7GYX0_DENCH</name>
<gene>
    <name evidence="1" type="ORF">IEQ34_009561</name>
</gene>
<dbReference type="AlphaFoldDB" id="A0AAV7GYX0"/>
<accession>A0AAV7GYX0</accession>
<keyword evidence="2" id="KW-1185">Reference proteome</keyword>
<sequence length="72" mass="8429">MEKTSDVRRMKEGLQNNLLLEEEIKLKPVIAFDCGMGFHPDTPLNEYKQFSVCWLFRLATEKKLELVQTAKK</sequence>
<comment type="caution">
    <text evidence="1">The sequence shown here is derived from an EMBL/GenBank/DDBJ whole genome shotgun (WGS) entry which is preliminary data.</text>
</comment>
<evidence type="ECO:0000313" key="1">
    <source>
        <dbReference type="EMBL" id="KAH0461986.1"/>
    </source>
</evidence>
<dbReference type="EMBL" id="JAGFBR010000009">
    <property type="protein sequence ID" value="KAH0461986.1"/>
    <property type="molecule type" value="Genomic_DNA"/>
</dbReference>
<evidence type="ECO:0000313" key="2">
    <source>
        <dbReference type="Proteomes" id="UP000775213"/>
    </source>
</evidence>